<dbReference type="EMBL" id="VDGG01000050">
    <property type="protein sequence ID" value="TQR07782.1"/>
    <property type="molecule type" value="Genomic_DNA"/>
</dbReference>
<dbReference type="Proteomes" id="UP000318937">
    <property type="component" value="Unassembled WGS sequence"/>
</dbReference>
<dbReference type="RefSeq" id="WP_142608687.1">
    <property type="nucleotide sequence ID" value="NZ_VDGG01000050.1"/>
</dbReference>
<gene>
    <name evidence="1" type="ORF">FG383_17485</name>
</gene>
<dbReference type="AlphaFoldDB" id="A0A544SRF4"/>
<evidence type="ECO:0000313" key="1">
    <source>
        <dbReference type="EMBL" id="TQR07782.1"/>
    </source>
</evidence>
<protein>
    <recommendedName>
        <fullName evidence="3">Transposase</fullName>
    </recommendedName>
</protein>
<accession>A0A544SRF4</accession>
<keyword evidence="2" id="KW-1185">Reference proteome</keyword>
<reference evidence="1 2" key="1">
    <citation type="submission" date="2019-05" db="EMBL/GenBank/DDBJ databases">
        <title>Psychrobacillus vulpis sp. nov., a new species isolated from feces of a red fox that inhabits in The Tablas de Daimiel Natural Park, Albacete, Spain.</title>
        <authorList>
            <person name="Rodriguez M."/>
            <person name="Reina J.C."/>
            <person name="Bejar V."/>
            <person name="Llamas I."/>
        </authorList>
    </citation>
    <scope>NUCLEOTIDE SEQUENCE [LARGE SCALE GENOMIC DNA]</scope>
    <source>
        <strain evidence="1 2">NHI-2</strain>
    </source>
</reference>
<evidence type="ECO:0008006" key="3">
    <source>
        <dbReference type="Google" id="ProtNLM"/>
    </source>
</evidence>
<comment type="caution">
    <text evidence="1">The sequence shown here is derived from an EMBL/GenBank/DDBJ whole genome shotgun (WGS) entry which is preliminary data.</text>
</comment>
<organism evidence="1 2">
    <name type="scientific">Psychrobacillus soli</name>
    <dbReference type="NCBI Taxonomy" id="1543965"/>
    <lineage>
        <taxon>Bacteria</taxon>
        <taxon>Bacillati</taxon>
        <taxon>Bacillota</taxon>
        <taxon>Bacilli</taxon>
        <taxon>Bacillales</taxon>
        <taxon>Bacillaceae</taxon>
        <taxon>Psychrobacillus</taxon>
    </lineage>
</organism>
<dbReference type="OrthoDB" id="368860at2"/>
<name>A0A544SRF4_9BACI</name>
<evidence type="ECO:0000313" key="2">
    <source>
        <dbReference type="Proteomes" id="UP000318937"/>
    </source>
</evidence>
<sequence>MEDLLDFVVATVLGEWAGFRNGTVMASNGLSPTNYSTVSKKASEVPYEILKDLFHMLAGKYNRAKRRTKVMKKQLLLVGSTTITMGNNRLHLAPYHGDRSGIKLHVAFTSETGMLL</sequence>
<proteinExistence type="predicted"/>